<proteinExistence type="predicted"/>
<evidence type="ECO:0000259" key="1">
    <source>
        <dbReference type="Pfam" id="PF04608"/>
    </source>
</evidence>
<sequence>MDQEAFPPVADEKCYQATLDWIQKRGVRLEEIAELTFFLQKDYIPDLTMEKCLESVRHVLTKREVQNAVMTGIQLDILAEKKQIEEPLLSIIKNDEGLYGVDEILSVAILNVYGSIGLTNYGYIDRVKPGVLARLNNHDGKQTHTFLDDLVGAIAASASARIAHSQSFDL</sequence>
<comment type="caution">
    <text evidence="2">The sequence shown here is derived from an EMBL/GenBank/DDBJ whole genome shotgun (WGS) entry which is preliminary data.</text>
</comment>
<evidence type="ECO:0000313" key="2">
    <source>
        <dbReference type="EMBL" id="MBH8595765.1"/>
    </source>
</evidence>
<dbReference type="PIRSF" id="PIRSF019587">
    <property type="entry name" value="PGPase"/>
    <property type="match status" value="1"/>
</dbReference>
<gene>
    <name evidence="2" type="ORF">I8U20_10525</name>
</gene>
<dbReference type="GO" id="GO:0008962">
    <property type="term" value="F:phosphatidylglycerophosphatase activity"/>
    <property type="evidence" value="ECO:0007669"/>
    <property type="project" value="InterPro"/>
</dbReference>
<keyword evidence="3" id="KW-1185">Reference proteome</keyword>
<protein>
    <submittedName>
        <fullName evidence="2">Phosphatidylglycerophosphatase A</fullName>
    </submittedName>
</protein>
<dbReference type="Gene3D" id="1.10.3760.10">
    <property type="entry name" value="PgpA-like"/>
    <property type="match status" value="1"/>
</dbReference>
<dbReference type="GO" id="GO:0006629">
    <property type="term" value="P:lipid metabolic process"/>
    <property type="evidence" value="ECO:0007669"/>
    <property type="project" value="InterPro"/>
</dbReference>
<name>A0A8I1AET1_THEIN</name>
<dbReference type="InterPro" id="IPR007686">
    <property type="entry name" value="YutG/PgpA"/>
</dbReference>
<reference evidence="2 3" key="1">
    <citation type="submission" date="2020-12" db="EMBL/GenBank/DDBJ databases">
        <title>WGS of Thermoactinomyces spp.</title>
        <authorList>
            <person name="Cheng K."/>
        </authorList>
    </citation>
    <scope>NUCLEOTIDE SEQUENCE [LARGE SCALE GENOMIC DNA]</scope>
    <source>
        <strain evidence="3">CICC 10671\DSM 43846</strain>
    </source>
</reference>
<dbReference type="InterPro" id="IPR026038">
    <property type="entry name" value="Put_PGPase"/>
</dbReference>
<dbReference type="Pfam" id="PF04608">
    <property type="entry name" value="PgpA"/>
    <property type="match status" value="1"/>
</dbReference>
<dbReference type="CDD" id="cd06971">
    <property type="entry name" value="PgpA"/>
    <property type="match status" value="1"/>
</dbReference>
<dbReference type="EMBL" id="JAECVW010000006">
    <property type="protein sequence ID" value="MBH8595765.1"/>
    <property type="molecule type" value="Genomic_DNA"/>
</dbReference>
<dbReference type="SUPFAM" id="SSF101307">
    <property type="entry name" value="YutG-like"/>
    <property type="match status" value="1"/>
</dbReference>
<evidence type="ECO:0000313" key="3">
    <source>
        <dbReference type="Proteomes" id="UP000633619"/>
    </source>
</evidence>
<dbReference type="Proteomes" id="UP000633619">
    <property type="component" value="Unassembled WGS sequence"/>
</dbReference>
<dbReference type="InterPro" id="IPR036681">
    <property type="entry name" value="PgpA-like_sf"/>
</dbReference>
<dbReference type="RefSeq" id="WP_181732273.1">
    <property type="nucleotide sequence ID" value="NZ_JACEIR010000006.1"/>
</dbReference>
<feature type="domain" description="YutG/PgpA" evidence="1">
    <location>
        <begin position="32"/>
        <end position="163"/>
    </location>
</feature>
<organism evidence="2 3">
    <name type="scientific">Thermoactinomyces intermedius</name>
    <dbReference type="NCBI Taxonomy" id="2024"/>
    <lineage>
        <taxon>Bacteria</taxon>
        <taxon>Bacillati</taxon>
        <taxon>Bacillota</taxon>
        <taxon>Bacilli</taxon>
        <taxon>Bacillales</taxon>
        <taxon>Thermoactinomycetaceae</taxon>
        <taxon>Thermoactinomyces</taxon>
    </lineage>
</organism>
<accession>A0A8I1AET1</accession>
<dbReference type="AlphaFoldDB" id="A0A8I1AET1"/>